<feature type="compositionally biased region" description="Acidic residues" evidence="4">
    <location>
        <begin position="227"/>
        <end position="242"/>
    </location>
</feature>
<accession>A0A8S9ZGA6</accession>
<evidence type="ECO:0000256" key="1">
    <source>
        <dbReference type="ARBA" id="ARBA00004496"/>
    </source>
</evidence>
<proteinExistence type="inferred from homology"/>
<organism evidence="6 7">
    <name type="scientific">Meloidogyne graminicola</name>
    <dbReference type="NCBI Taxonomy" id="189291"/>
    <lineage>
        <taxon>Eukaryota</taxon>
        <taxon>Metazoa</taxon>
        <taxon>Ecdysozoa</taxon>
        <taxon>Nematoda</taxon>
        <taxon>Chromadorea</taxon>
        <taxon>Rhabditida</taxon>
        <taxon>Tylenchina</taxon>
        <taxon>Tylenchomorpha</taxon>
        <taxon>Tylenchoidea</taxon>
        <taxon>Meloidogynidae</taxon>
        <taxon>Meloidogyninae</taxon>
        <taxon>Meloidogyne</taxon>
    </lineage>
</organism>
<dbReference type="OrthoDB" id="8775810at2759"/>
<comment type="subcellular location">
    <subcellularLocation>
        <location evidence="1">Cytoplasm</location>
    </subcellularLocation>
</comment>
<dbReference type="PANTHER" id="PTHR16517">
    <property type="entry name" value="TUBBY-RELATED"/>
    <property type="match status" value="1"/>
</dbReference>
<evidence type="ECO:0000256" key="3">
    <source>
        <dbReference type="ARBA" id="ARBA00022490"/>
    </source>
</evidence>
<dbReference type="PROSITE" id="PS51367">
    <property type="entry name" value="THAUMATIN_2"/>
    <property type="match status" value="1"/>
</dbReference>
<evidence type="ECO:0000313" key="7">
    <source>
        <dbReference type="Proteomes" id="UP000605970"/>
    </source>
</evidence>
<reference evidence="6" key="1">
    <citation type="journal article" date="2020" name="Ecol. Evol.">
        <title>Genome structure and content of the rice root-knot nematode (Meloidogyne graminicola).</title>
        <authorList>
            <person name="Phan N.T."/>
            <person name="Danchin E.G.J."/>
            <person name="Klopp C."/>
            <person name="Perfus-Barbeoch L."/>
            <person name="Kozlowski D.K."/>
            <person name="Koutsovoulos G.D."/>
            <person name="Lopez-Roques C."/>
            <person name="Bouchez O."/>
            <person name="Zahm M."/>
            <person name="Besnard G."/>
            <person name="Bellafiore S."/>
        </authorList>
    </citation>
    <scope>NUCLEOTIDE SEQUENCE</scope>
    <source>
        <strain evidence="6">VN-18</strain>
    </source>
</reference>
<feature type="compositionally biased region" description="Low complexity" evidence="4">
    <location>
        <begin position="140"/>
        <end position="156"/>
    </location>
</feature>
<dbReference type="Proteomes" id="UP000605970">
    <property type="component" value="Unassembled WGS sequence"/>
</dbReference>
<dbReference type="SMART" id="SM00205">
    <property type="entry name" value="THN"/>
    <property type="match status" value="1"/>
</dbReference>
<feature type="region of interest" description="Disordered" evidence="4">
    <location>
        <begin position="129"/>
        <end position="156"/>
    </location>
</feature>
<dbReference type="InterPro" id="IPR000007">
    <property type="entry name" value="Tubby_C"/>
</dbReference>
<dbReference type="Gene3D" id="2.60.110.10">
    <property type="entry name" value="Thaumatin"/>
    <property type="match status" value="1"/>
</dbReference>
<dbReference type="GO" id="GO:0005737">
    <property type="term" value="C:cytoplasm"/>
    <property type="evidence" value="ECO:0007669"/>
    <property type="project" value="UniProtKB-SubCell"/>
</dbReference>
<feature type="domain" description="Tubby C-terminal" evidence="5">
    <location>
        <begin position="269"/>
        <end position="526"/>
    </location>
</feature>
<dbReference type="Pfam" id="PF00314">
    <property type="entry name" value="Thaumatin"/>
    <property type="match status" value="1"/>
</dbReference>
<keyword evidence="3" id="KW-0963">Cytoplasm</keyword>
<evidence type="ECO:0000259" key="5">
    <source>
        <dbReference type="Pfam" id="PF01167"/>
    </source>
</evidence>
<protein>
    <submittedName>
        <fullName evidence="6">Tub domain-containing protein</fullName>
    </submittedName>
</protein>
<dbReference type="PANTHER" id="PTHR16517:SF7">
    <property type="entry name" value="PROTEIN KING TUBBY"/>
    <property type="match status" value="1"/>
</dbReference>
<sequence length="795" mass="90306">MSASDRWVNHNLQRQRELLEKQRQRRLQANLTNTIFKTNEKYQNENLIKSNNNNIFNSSQIITTTTTTQNNNNNTRSIHSSGNLYSFIGNEGSSNYINNNQQQLITSSNSSSFLNNNNNGDTKIITVKGFTPPQNRKQNGNDNNINNNNNNNSNINENLRKPILNIEQLEEPNNYINSSFNSEIDDVEDKEFRNLKIQTSISGRSSSAQRSLSSTTALASKRPSWNDETEEEDVGDDDDDNEGSIPTEILNDEPIEMLDVNENLEQFVMDPIKKNCTLKCRISRDKRGVDKGMFPTYYLHLEKNDGRKTFLLAARKRKKTTTANYLISVDPTDLRRNGQSFIAKVRSNAMGTMFTIYDNGENPKKPSAIGENVRRELAAVIYEKNVLGLKGPRKMTIIMPGIYIDPKHNFMRPLAVRPISEKDSILERYRTNRLDEMVVLNNKQPVWNEETQSYVLNFHGRVTQASVKNFQIVHSLHTIQNQHNNNNQLDPSEYVIMQFGRIDNETFTMDVRYPLTPVQAFGIVVTIELINNCNENIWPAIKNDGPIIKNGGFGPIIPGETQKLSVPQNWKSARIWPRTGCGNNINCSTGSCGYGILECNGLEGQIPASLAEFTLNGEQSLSYYDVSYVDGFNIPLQIIPIPGTFNKTIGNCLNIECTEDQRKLNLKNYNIQIYDKNGNIIAIKSLCSQYNTDATCCRNIFNNGDKCKTGWNTTQLNIYNEIKKICPNSYLYAYDDHTSLFTCKGNGERISPDFKVIFCVKGPEQITDVPVFALFVEIELQPLQLTLKNIKIIFN</sequence>
<name>A0A8S9ZGA6_9BILA</name>
<comment type="similarity">
    <text evidence="2">Belongs to the TUB family.</text>
</comment>
<dbReference type="SUPFAM" id="SSF54518">
    <property type="entry name" value="Tubby C-terminal domain-like"/>
    <property type="match status" value="1"/>
</dbReference>
<dbReference type="GO" id="GO:0005929">
    <property type="term" value="C:cilium"/>
    <property type="evidence" value="ECO:0007669"/>
    <property type="project" value="TreeGrafter"/>
</dbReference>
<comment type="caution">
    <text evidence="6">The sequence shown here is derived from an EMBL/GenBank/DDBJ whole genome shotgun (WGS) entry which is preliminary data.</text>
</comment>
<dbReference type="PROSITE" id="PS01200">
    <property type="entry name" value="TUB_1"/>
    <property type="match status" value="1"/>
</dbReference>
<dbReference type="EMBL" id="JABEBT010000105">
    <property type="protein sequence ID" value="KAF7632350.1"/>
    <property type="molecule type" value="Genomic_DNA"/>
</dbReference>
<dbReference type="InterPro" id="IPR025659">
    <property type="entry name" value="Tubby-like_C"/>
</dbReference>
<dbReference type="SUPFAM" id="SSF49870">
    <property type="entry name" value="Osmotin, thaumatin-like protein"/>
    <property type="match status" value="1"/>
</dbReference>
<dbReference type="GO" id="GO:0061512">
    <property type="term" value="P:protein localization to cilium"/>
    <property type="evidence" value="ECO:0007669"/>
    <property type="project" value="TreeGrafter"/>
</dbReference>
<gene>
    <name evidence="6" type="ORF">Mgra_00008276</name>
</gene>
<evidence type="ECO:0000313" key="6">
    <source>
        <dbReference type="EMBL" id="KAF7632350.1"/>
    </source>
</evidence>
<dbReference type="PRINTS" id="PR01573">
    <property type="entry name" value="SUPERTUBBY"/>
</dbReference>
<dbReference type="InterPro" id="IPR037176">
    <property type="entry name" value="Osmotin/thaumatin-like_sf"/>
</dbReference>
<feature type="compositionally biased region" description="Low complexity" evidence="4">
    <location>
        <begin position="200"/>
        <end position="220"/>
    </location>
</feature>
<dbReference type="InterPro" id="IPR018066">
    <property type="entry name" value="Tubby_C_CS"/>
</dbReference>
<dbReference type="AlphaFoldDB" id="A0A8S9ZGA6"/>
<dbReference type="Gene3D" id="3.20.90.10">
    <property type="entry name" value="Tubby Protein, Chain A"/>
    <property type="match status" value="1"/>
</dbReference>
<dbReference type="InterPro" id="IPR001938">
    <property type="entry name" value="Thaumatin"/>
</dbReference>
<feature type="region of interest" description="Disordered" evidence="4">
    <location>
        <begin position="200"/>
        <end position="251"/>
    </location>
</feature>
<keyword evidence="7" id="KW-1185">Reference proteome</keyword>
<evidence type="ECO:0000256" key="2">
    <source>
        <dbReference type="ARBA" id="ARBA00007129"/>
    </source>
</evidence>
<dbReference type="Pfam" id="PF01167">
    <property type="entry name" value="Tub"/>
    <property type="match status" value="1"/>
</dbReference>
<evidence type="ECO:0000256" key="4">
    <source>
        <dbReference type="SAM" id="MobiDB-lite"/>
    </source>
</evidence>